<evidence type="ECO:0000313" key="8">
    <source>
        <dbReference type="Proteomes" id="UP000278143"/>
    </source>
</evidence>
<evidence type="ECO:0000256" key="3">
    <source>
        <dbReference type="ARBA" id="ARBA00022692"/>
    </source>
</evidence>
<evidence type="ECO:0000256" key="5">
    <source>
        <dbReference type="ARBA" id="ARBA00023136"/>
    </source>
</evidence>
<feature type="transmembrane region" description="Helical" evidence="6">
    <location>
        <begin position="93"/>
        <end position="109"/>
    </location>
</feature>
<keyword evidence="8" id="KW-1185">Reference proteome</keyword>
<dbReference type="GO" id="GO:0016020">
    <property type="term" value="C:membrane"/>
    <property type="evidence" value="ECO:0007669"/>
    <property type="project" value="UniProtKB-SubCell"/>
</dbReference>
<feature type="transmembrane region" description="Helical" evidence="6">
    <location>
        <begin position="68"/>
        <end position="87"/>
    </location>
</feature>
<protein>
    <submittedName>
        <fullName evidence="7">SURF4 family-domain-containing protein</fullName>
    </submittedName>
</protein>
<evidence type="ECO:0000256" key="2">
    <source>
        <dbReference type="ARBA" id="ARBA00006945"/>
    </source>
</evidence>
<dbReference type="OrthoDB" id="7859621at2759"/>
<organism evidence="7 8">
    <name type="scientific">Syncephalis pseudoplumigaleata</name>
    <dbReference type="NCBI Taxonomy" id="1712513"/>
    <lineage>
        <taxon>Eukaryota</taxon>
        <taxon>Fungi</taxon>
        <taxon>Fungi incertae sedis</taxon>
        <taxon>Zoopagomycota</taxon>
        <taxon>Zoopagomycotina</taxon>
        <taxon>Zoopagomycetes</taxon>
        <taxon>Zoopagales</taxon>
        <taxon>Piptocephalidaceae</taxon>
        <taxon>Syncephalis</taxon>
    </lineage>
</organism>
<feature type="non-terminal residue" evidence="7">
    <location>
        <position position="110"/>
    </location>
</feature>
<evidence type="ECO:0000256" key="6">
    <source>
        <dbReference type="SAM" id="Phobius"/>
    </source>
</evidence>
<accession>A0A4P9Z037</accession>
<dbReference type="Pfam" id="PF02077">
    <property type="entry name" value="SURF4"/>
    <property type="match status" value="1"/>
</dbReference>
<dbReference type="AlphaFoldDB" id="A0A4P9Z037"/>
<comment type="similarity">
    <text evidence="2">Belongs to the SURF4 family.</text>
</comment>
<sequence>MDQVKEYSAAFEDVLDKVASPLKPHIPVIGRFLLVVTFFEDALRLVVQWTSQLNYLSYTQGMPRSIAYLFLLYNIVAMSVAGSMAIAKKRTEIAVAILFSTVIIQALGYG</sequence>
<dbReference type="InterPro" id="IPR002995">
    <property type="entry name" value="Surf4"/>
</dbReference>
<gene>
    <name evidence="7" type="ORF">SYNPS1DRAFT_10204</name>
</gene>
<dbReference type="EMBL" id="KZ989606">
    <property type="protein sequence ID" value="RKP25813.1"/>
    <property type="molecule type" value="Genomic_DNA"/>
</dbReference>
<keyword evidence="3 6" id="KW-0812">Transmembrane</keyword>
<evidence type="ECO:0000313" key="7">
    <source>
        <dbReference type="EMBL" id="RKP25813.1"/>
    </source>
</evidence>
<name>A0A4P9Z037_9FUNG</name>
<dbReference type="Proteomes" id="UP000278143">
    <property type="component" value="Unassembled WGS sequence"/>
</dbReference>
<keyword evidence="5 6" id="KW-0472">Membrane</keyword>
<keyword evidence="4 6" id="KW-1133">Transmembrane helix</keyword>
<comment type="subcellular location">
    <subcellularLocation>
        <location evidence="1">Membrane</location>
        <topology evidence="1">Multi-pass membrane protein</topology>
    </subcellularLocation>
</comment>
<evidence type="ECO:0000256" key="1">
    <source>
        <dbReference type="ARBA" id="ARBA00004141"/>
    </source>
</evidence>
<reference evidence="8" key="1">
    <citation type="journal article" date="2018" name="Nat. Microbiol.">
        <title>Leveraging single-cell genomics to expand the fungal tree of life.</title>
        <authorList>
            <person name="Ahrendt S.R."/>
            <person name="Quandt C.A."/>
            <person name="Ciobanu D."/>
            <person name="Clum A."/>
            <person name="Salamov A."/>
            <person name="Andreopoulos B."/>
            <person name="Cheng J.F."/>
            <person name="Woyke T."/>
            <person name="Pelin A."/>
            <person name="Henrissat B."/>
            <person name="Reynolds N.K."/>
            <person name="Benny G.L."/>
            <person name="Smith M.E."/>
            <person name="James T.Y."/>
            <person name="Grigoriev I.V."/>
        </authorList>
    </citation>
    <scope>NUCLEOTIDE SEQUENCE [LARGE SCALE GENOMIC DNA]</scope>
    <source>
        <strain evidence="8">Benny S71-1</strain>
    </source>
</reference>
<proteinExistence type="inferred from homology"/>
<evidence type="ECO:0000256" key="4">
    <source>
        <dbReference type="ARBA" id="ARBA00022989"/>
    </source>
</evidence>